<evidence type="ECO:0000313" key="3">
    <source>
        <dbReference type="EMBL" id="QDZ21273.1"/>
    </source>
</evidence>
<feature type="region of interest" description="Disordered" evidence="1">
    <location>
        <begin position="87"/>
        <end position="106"/>
    </location>
</feature>
<evidence type="ECO:0000256" key="2">
    <source>
        <dbReference type="SAM" id="SignalP"/>
    </source>
</evidence>
<accession>A0A5B8MLC7</accession>
<keyword evidence="2" id="KW-0732">Signal</keyword>
<feature type="chain" id="PRO_5023062781" evidence="2">
    <location>
        <begin position="26"/>
        <end position="250"/>
    </location>
</feature>
<dbReference type="EMBL" id="CP031038">
    <property type="protein sequence ID" value="QDZ21273.1"/>
    <property type="molecule type" value="Genomic_DNA"/>
</dbReference>
<evidence type="ECO:0000256" key="1">
    <source>
        <dbReference type="SAM" id="MobiDB-lite"/>
    </source>
</evidence>
<protein>
    <submittedName>
        <fullName evidence="3">Uncharacterized protein</fullName>
    </submittedName>
</protein>
<organism evidence="3 4">
    <name type="scientific">Chloropicon primus</name>
    <dbReference type="NCBI Taxonomy" id="1764295"/>
    <lineage>
        <taxon>Eukaryota</taxon>
        <taxon>Viridiplantae</taxon>
        <taxon>Chlorophyta</taxon>
        <taxon>Chloropicophyceae</taxon>
        <taxon>Chloropicales</taxon>
        <taxon>Chloropicaceae</taxon>
        <taxon>Chloropicon</taxon>
    </lineage>
</organism>
<feature type="compositionally biased region" description="Low complexity" evidence="1">
    <location>
        <begin position="95"/>
        <end position="105"/>
    </location>
</feature>
<name>A0A5B8MLC7_9CHLO</name>
<dbReference type="AlphaFoldDB" id="A0A5B8MLC7"/>
<sequence>MMMRKTLIASLSALLLFAATCMACAQEESVTSSPSLPAGMSEEDLVEVTAVVESCSGNFADIAALYMVEASPLITLVESEMLRAQSEDATAQSKSTSEAGNEAAAGTGGDVKGAILRILESEEWDALLNSESLQKISDEMELDCVMENEAFAEMFMGIVGQQGVTEDHELYPVIKDAPAIIAGYYSCGGRIKPVMQFADGVVPDILGAEAFDPLSILSSPHFIELQASGFDMACFFGVPEVSGLLAGVMG</sequence>
<gene>
    <name evidence="3" type="ORF">A3770_05p37910</name>
</gene>
<proteinExistence type="predicted"/>
<dbReference type="Proteomes" id="UP000316726">
    <property type="component" value="Chromosome 5"/>
</dbReference>
<keyword evidence="4" id="KW-1185">Reference proteome</keyword>
<feature type="signal peptide" evidence="2">
    <location>
        <begin position="1"/>
        <end position="25"/>
    </location>
</feature>
<evidence type="ECO:0000313" key="4">
    <source>
        <dbReference type="Proteomes" id="UP000316726"/>
    </source>
</evidence>
<reference evidence="3 4" key="1">
    <citation type="submission" date="2018-07" db="EMBL/GenBank/DDBJ databases">
        <title>The complete nuclear genome of the prasinophyte Chloropicon primus (CCMP1205).</title>
        <authorList>
            <person name="Pombert J.-F."/>
            <person name="Otis C."/>
            <person name="Turmel M."/>
            <person name="Lemieux C."/>
        </authorList>
    </citation>
    <scope>NUCLEOTIDE SEQUENCE [LARGE SCALE GENOMIC DNA]</scope>
    <source>
        <strain evidence="3 4">CCMP1205</strain>
    </source>
</reference>